<reference evidence="8" key="2">
    <citation type="submission" date="2020-11" db="EMBL/GenBank/DDBJ databases">
        <authorList>
            <person name="Cecchin M."/>
            <person name="Marcolungo L."/>
            <person name="Rossato M."/>
            <person name="Girolomoni L."/>
            <person name="Cosentino E."/>
            <person name="Cuine S."/>
            <person name="Li-Beisson Y."/>
            <person name="Delledonne M."/>
            <person name="Ballottari M."/>
        </authorList>
    </citation>
    <scope>NUCLEOTIDE SEQUENCE</scope>
    <source>
        <strain evidence="8">211/11P</strain>
        <tissue evidence="8">Whole cell</tissue>
    </source>
</reference>
<dbReference type="GO" id="GO:0051537">
    <property type="term" value="F:2 iron, 2 sulfur cluster binding"/>
    <property type="evidence" value="ECO:0007669"/>
    <property type="project" value="UniProtKB-KW"/>
</dbReference>
<keyword evidence="2" id="KW-0479">Metal-binding</keyword>
<feature type="domain" description="Rieske" evidence="7">
    <location>
        <begin position="4"/>
        <end position="111"/>
    </location>
</feature>
<gene>
    <name evidence="8" type="ORF">D9Q98_008597</name>
</gene>
<keyword evidence="3" id="KW-0408">Iron</keyword>
<feature type="region of interest" description="Disordered" evidence="6">
    <location>
        <begin position="262"/>
        <end position="333"/>
    </location>
</feature>
<evidence type="ECO:0000256" key="3">
    <source>
        <dbReference type="ARBA" id="ARBA00023004"/>
    </source>
</evidence>
<keyword evidence="4" id="KW-0411">Iron-sulfur</keyword>
<dbReference type="InterPro" id="IPR054716">
    <property type="entry name" value="Sol_Rieske_ferrdox_dom"/>
</dbReference>
<dbReference type="GO" id="GO:0046872">
    <property type="term" value="F:metal ion binding"/>
    <property type="evidence" value="ECO:0007669"/>
    <property type="project" value="UniProtKB-KW"/>
</dbReference>
<dbReference type="Proteomes" id="UP001055712">
    <property type="component" value="Unassembled WGS sequence"/>
</dbReference>
<dbReference type="Gene3D" id="2.102.10.10">
    <property type="entry name" value="Rieske [2Fe-2S] iron-sulphur domain"/>
    <property type="match status" value="1"/>
</dbReference>
<evidence type="ECO:0000256" key="2">
    <source>
        <dbReference type="ARBA" id="ARBA00022723"/>
    </source>
</evidence>
<dbReference type="PANTHER" id="PTHR21496">
    <property type="entry name" value="FERREDOXIN-RELATED"/>
    <property type="match status" value="1"/>
</dbReference>
<dbReference type="AlphaFoldDB" id="A0A9D4TI98"/>
<evidence type="ECO:0000256" key="1">
    <source>
        <dbReference type="ARBA" id="ARBA00022714"/>
    </source>
</evidence>
<dbReference type="CDD" id="cd03467">
    <property type="entry name" value="Rieske"/>
    <property type="match status" value="1"/>
</dbReference>
<dbReference type="SUPFAM" id="SSF50022">
    <property type="entry name" value="ISP domain"/>
    <property type="match status" value="1"/>
</dbReference>
<comment type="cofactor">
    <cofactor evidence="5">
        <name>[2Fe-2S] cluster</name>
        <dbReference type="ChEBI" id="CHEBI:190135"/>
    </cofactor>
</comment>
<dbReference type="InterPro" id="IPR036922">
    <property type="entry name" value="Rieske_2Fe-2S_sf"/>
</dbReference>
<dbReference type="Pfam" id="PF22543">
    <property type="entry name" value="Rieske_4"/>
    <property type="match status" value="1"/>
</dbReference>
<proteinExistence type="predicted"/>
<evidence type="ECO:0000313" key="9">
    <source>
        <dbReference type="Proteomes" id="UP001055712"/>
    </source>
</evidence>
<organism evidence="8 9">
    <name type="scientific">Chlorella vulgaris</name>
    <name type="common">Green alga</name>
    <dbReference type="NCBI Taxonomy" id="3077"/>
    <lineage>
        <taxon>Eukaryota</taxon>
        <taxon>Viridiplantae</taxon>
        <taxon>Chlorophyta</taxon>
        <taxon>core chlorophytes</taxon>
        <taxon>Trebouxiophyceae</taxon>
        <taxon>Chlorellales</taxon>
        <taxon>Chlorellaceae</taxon>
        <taxon>Chlorella clade</taxon>
        <taxon>Chlorella</taxon>
    </lineage>
</organism>
<comment type="caution">
    <text evidence="8">The sequence shown here is derived from an EMBL/GenBank/DDBJ whole genome shotgun (WGS) entry which is preliminary data.</text>
</comment>
<evidence type="ECO:0000256" key="4">
    <source>
        <dbReference type="ARBA" id="ARBA00023014"/>
    </source>
</evidence>
<evidence type="ECO:0000259" key="7">
    <source>
        <dbReference type="PROSITE" id="PS51296"/>
    </source>
</evidence>
<feature type="compositionally biased region" description="Low complexity" evidence="6">
    <location>
        <begin position="210"/>
        <end position="240"/>
    </location>
</feature>
<keyword evidence="1" id="KW-0001">2Fe-2S</keyword>
<evidence type="ECO:0000256" key="6">
    <source>
        <dbReference type="SAM" id="MobiDB-lite"/>
    </source>
</evidence>
<dbReference type="PROSITE" id="PS51296">
    <property type="entry name" value="RIESKE"/>
    <property type="match status" value="1"/>
</dbReference>
<feature type="region of interest" description="Disordered" evidence="6">
    <location>
        <begin position="202"/>
        <end position="242"/>
    </location>
</feature>
<sequence>MALVRIARQAELVEGGKLVKETHGRKVLLARTGGRVYATDAACFHMGGNLAEGDIEDVAGHACIVCPLHRYKIDMATGVKVDTMLDGQVTCSSSQQQRTYAVYQDPDFICIDIPELHTQKALPSDVYNQVARIGPPVAPTPPRPNYGLFGSSASQGLAAAQPQPLAPYAGFQQRGLVPSTPARDGLEEAGGGAWLSQESGIQLSQEPGSAQRTQQQQQQQQRVAPSQQQQQGQGQITFSQSRVDTARIARRKAATAAIAARAYAPPSAPPRPVASRGLFTGASTAPAPPQRTSGGSSGGGGGAQQQSSLLNFGFTVQRSPAVASIGPESMDME</sequence>
<keyword evidence="9" id="KW-1185">Reference proteome</keyword>
<dbReference type="InterPro" id="IPR017941">
    <property type="entry name" value="Rieske_2Fe-2S"/>
</dbReference>
<protein>
    <recommendedName>
        <fullName evidence="7">Rieske domain-containing protein</fullName>
    </recommendedName>
</protein>
<reference evidence="8" key="1">
    <citation type="journal article" date="2019" name="Plant J.">
        <title>Chlorella vulgaris genome assembly and annotation reveals the molecular basis for metabolic acclimation to high light conditions.</title>
        <authorList>
            <person name="Cecchin M."/>
            <person name="Marcolungo L."/>
            <person name="Rossato M."/>
            <person name="Girolomoni L."/>
            <person name="Cosentino E."/>
            <person name="Cuine S."/>
            <person name="Li-Beisson Y."/>
            <person name="Delledonne M."/>
            <person name="Ballottari M."/>
        </authorList>
    </citation>
    <scope>NUCLEOTIDE SEQUENCE</scope>
    <source>
        <strain evidence="8">211/11P</strain>
    </source>
</reference>
<name>A0A9D4TI98_CHLVU</name>
<evidence type="ECO:0000256" key="5">
    <source>
        <dbReference type="ARBA" id="ARBA00034078"/>
    </source>
</evidence>
<dbReference type="PANTHER" id="PTHR21496:SF0">
    <property type="entry name" value="RIESKE DOMAIN-CONTAINING PROTEIN"/>
    <property type="match status" value="1"/>
</dbReference>
<dbReference type="EMBL" id="SIDB01000011">
    <property type="protein sequence ID" value="KAI3426221.1"/>
    <property type="molecule type" value="Genomic_DNA"/>
</dbReference>
<accession>A0A9D4TI98</accession>
<dbReference type="OrthoDB" id="426882at2759"/>
<evidence type="ECO:0000313" key="8">
    <source>
        <dbReference type="EMBL" id="KAI3426221.1"/>
    </source>
</evidence>